<feature type="compositionally biased region" description="Polar residues" evidence="1">
    <location>
        <begin position="30"/>
        <end position="40"/>
    </location>
</feature>
<sequence>MMPYGTYFQPCRHLSLIAILLTESVMQNAEANPTQRQQNEMAAKGPAKTPAAGSASP</sequence>
<reference evidence="2 3" key="1">
    <citation type="submission" date="2018-05" db="EMBL/GenBank/DDBJ databases">
        <title>Genomic Encyclopedia of Type Strains, Phase IV (KMG-V): Genome sequencing to study the core and pangenomes of soil and plant-associated prokaryotes.</title>
        <authorList>
            <person name="Whitman W."/>
        </authorList>
    </citation>
    <scope>NUCLEOTIDE SEQUENCE [LARGE SCALE GENOMIC DNA]</scope>
    <source>
        <strain evidence="2 3">SIr-6563</strain>
    </source>
</reference>
<feature type="region of interest" description="Disordered" evidence="1">
    <location>
        <begin position="30"/>
        <end position="57"/>
    </location>
</feature>
<accession>A0ABX5MEP6</accession>
<organism evidence="2 3">
    <name type="scientific">Paraburkholderia tropica</name>
    <dbReference type="NCBI Taxonomy" id="92647"/>
    <lineage>
        <taxon>Bacteria</taxon>
        <taxon>Pseudomonadati</taxon>
        <taxon>Pseudomonadota</taxon>
        <taxon>Betaproteobacteria</taxon>
        <taxon>Burkholderiales</taxon>
        <taxon>Burkholderiaceae</taxon>
        <taxon>Paraburkholderia</taxon>
    </lineage>
</organism>
<dbReference type="EMBL" id="QJJV01000032">
    <property type="protein sequence ID" value="PXX07053.1"/>
    <property type="molecule type" value="Genomic_DNA"/>
</dbReference>
<evidence type="ECO:0000313" key="3">
    <source>
        <dbReference type="Proteomes" id="UP000247515"/>
    </source>
</evidence>
<proteinExistence type="predicted"/>
<dbReference type="Proteomes" id="UP000247515">
    <property type="component" value="Unassembled WGS sequence"/>
</dbReference>
<keyword evidence="3" id="KW-1185">Reference proteome</keyword>
<comment type="caution">
    <text evidence="2">The sequence shown here is derived from an EMBL/GenBank/DDBJ whole genome shotgun (WGS) entry which is preliminary data.</text>
</comment>
<feature type="compositionally biased region" description="Low complexity" evidence="1">
    <location>
        <begin position="42"/>
        <end position="57"/>
    </location>
</feature>
<name>A0ABX5MEP6_9BURK</name>
<evidence type="ECO:0000256" key="1">
    <source>
        <dbReference type="SAM" id="MobiDB-lite"/>
    </source>
</evidence>
<evidence type="ECO:0000313" key="2">
    <source>
        <dbReference type="EMBL" id="PXX07053.1"/>
    </source>
</evidence>
<protein>
    <submittedName>
        <fullName evidence="2">Uncharacterized protein</fullName>
    </submittedName>
</protein>
<gene>
    <name evidence="2" type="ORF">C7400_13232</name>
</gene>